<evidence type="ECO:0000256" key="18">
    <source>
        <dbReference type="ARBA" id="ARBA00049551"/>
    </source>
</evidence>
<dbReference type="PANTHER" id="PTHR46552:SF1">
    <property type="entry name" value="NADH-UBIQUINONE OXIDOREDUCTASE CHAIN 2"/>
    <property type="match status" value="1"/>
</dbReference>
<dbReference type="GO" id="GO:0008137">
    <property type="term" value="F:NADH dehydrogenase (ubiquinone) activity"/>
    <property type="evidence" value="ECO:0007669"/>
    <property type="project" value="UniProtKB-EC"/>
</dbReference>
<accession>A0A7L9CWG5</accession>
<evidence type="ECO:0000256" key="5">
    <source>
        <dbReference type="ARBA" id="ARBA00021008"/>
    </source>
</evidence>
<dbReference type="AlphaFoldDB" id="A0A7L9CWG5"/>
<feature type="transmembrane region" description="Helical" evidence="19">
    <location>
        <begin position="103"/>
        <end position="121"/>
    </location>
</feature>
<keyword evidence="14" id="KW-0830">Ubiquinone</keyword>
<evidence type="ECO:0000256" key="1">
    <source>
        <dbReference type="ARBA" id="ARBA00003257"/>
    </source>
</evidence>
<dbReference type="PANTHER" id="PTHR46552">
    <property type="entry name" value="NADH-UBIQUINONE OXIDOREDUCTASE CHAIN 2"/>
    <property type="match status" value="1"/>
</dbReference>
<name>A0A7L9CWG5_9NEOP</name>
<organism evidence="22">
    <name type="scientific">Pedicinus obtusus</name>
    <dbReference type="NCBI Taxonomy" id="592408"/>
    <lineage>
        <taxon>Eukaryota</taxon>
        <taxon>Metazoa</taxon>
        <taxon>Ecdysozoa</taxon>
        <taxon>Arthropoda</taxon>
        <taxon>Hexapoda</taxon>
        <taxon>Insecta</taxon>
        <taxon>Pterygota</taxon>
        <taxon>Neoptera</taxon>
        <taxon>Paraneoptera</taxon>
        <taxon>Psocodea</taxon>
        <taxon>Troctomorpha</taxon>
        <taxon>Phthiraptera</taxon>
        <taxon>Anoplura</taxon>
        <taxon>Pedicinidae</taxon>
        <taxon>Pedicinus</taxon>
    </lineage>
</organism>
<evidence type="ECO:0000259" key="21">
    <source>
        <dbReference type="Pfam" id="PF00361"/>
    </source>
</evidence>
<keyword evidence="11" id="KW-0249">Electron transport</keyword>
<evidence type="ECO:0000256" key="15">
    <source>
        <dbReference type="ARBA" id="ARBA00023128"/>
    </source>
</evidence>
<evidence type="ECO:0000256" key="9">
    <source>
        <dbReference type="ARBA" id="ARBA00022792"/>
    </source>
</evidence>
<proteinExistence type="inferred from homology"/>
<dbReference type="Pfam" id="PF00361">
    <property type="entry name" value="Proton_antipo_M"/>
    <property type="match status" value="1"/>
</dbReference>
<comment type="function">
    <text evidence="1">Core subunit of the mitochondrial membrane respiratory chain NADH dehydrogenase (Complex I) that is believed to belong to the minimal assembly required for catalysis. Complex I functions in the transfer of electrons from NADH to the respiratory chain. The immediate electron acceptor for the enzyme is believed to be ubiquinone.</text>
</comment>
<feature type="transmembrane region" description="Helical" evidence="19">
    <location>
        <begin position="310"/>
        <end position="327"/>
    </location>
</feature>
<evidence type="ECO:0000256" key="2">
    <source>
        <dbReference type="ARBA" id="ARBA00004448"/>
    </source>
</evidence>
<dbReference type="InterPro" id="IPR001750">
    <property type="entry name" value="ND/Mrp_TM"/>
</dbReference>
<keyword evidence="8 19" id="KW-0812">Transmembrane</keyword>
<dbReference type="GO" id="GO:0006120">
    <property type="term" value="P:mitochondrial electron transport, NADH to ubiquinone"/>
    <property type="evidence" value="ECO:0007669"/>
    <property type="project" value="TreeGrafter"/>
</dbReference>
<dbReference type="EMBL" id="MT792500">
    <property type="protein sequence ID" value="QOJ46164.1"/>
    <property type="molecule type" value="Genomic_DNA"/>
</dbReference>
<keyword evidence="7" id="KW-0679">Respiratory chain</keyword>
<feature type="transmembrane region" description="Helical" evidence="19">
    <location>
        <begin position="231"/>
        <end position="250"/>
    </location>
</feature>
<evidence type="ECO:0000313" key="22">
    <source>
        <dbReference type="EMBL" id="QOJ46164.1"/>
    </source>
</evidence>
<keyword evidence="16 19" id="KW-0472">Membrane</keyword>
<keyword evidence="20" id="KW-0732">Signal</keyword>
<sequence length="328" mass="37023">MNFLISSLIVLSCTMAVSASSWWSLWLFMELGLFWFIPTMVRDSSALQKSSMWLYFMVQVISSSFLLVMIVLEEKIMAVASLHHILSVGMFFCILLKLGMPPFHSWALLIADGLPSFSYMVMNTVMKIPPLVMVFNMSYKFSYGVVHLAAVFGAVVGLGGLTEYSIRRFLLYSSFGSISLSMLGMTNTPTSVWMMLIVYFVSMWGVISILKEKWGLSSGLLSSTVSSTKKMLMFTLMLNVMGVPPSLMFFLKLDIIFGLTQSLGPFPIQYVFLIITSMMALASVYLILLHFQTLWNGKSYLEMNNSKTKGVYFILILQILMSCILFFM</sequence>
<evidence type="ECO:0000256" key="19">
    <source>
        <dbReference type="SAM" id="Phobius"/>
    </source>
</evidence>
<feature type="transmembrane region" description="Helical" evidence="19">
    <location>
        <begin position="192"/>
        <end position="210"/>
    </location>
</feature>
<dbReference type="GO" id="GO:0005743">
    <property type="term" value="C:mitochondrial inner membrane"/>
    <property type="evidence" value="ECO:0007669"/>
    <property type="project" value="UniProtKB-SubCell"/>
</dbReference>
<feature type="transmembrane region" description="Helical" evidence="19">
    <location>
        <begin position="78"/>
        <end position="96"/>
    </location>
</feature>
<evidence type="ECO:0000256" key="6">
    <source>
        <dbReference type="ARBA" id="ARBA00022448"/>
    </source>
</evidence>
<feature type="transmembrane region" description="Helical" evidence="19">
    <location>
        <begin position="169"/>
        <end position="186"/>
    </location>
</feature>
<evidence type="ECO:0000256" key="20">
    <source>
        <dbReference type="SAM" id="SignalP"/>
    </source>
</evidence>
<evidence type="ECO:0000256" key="10">
    <source>
        <dbReference type="ARBA" id="ARBA00022967"/>
    </source>
</evidence>
<keyword evidence="6" id="KW-0813">Transport</keyword>
<gene>
    <name evidence="22" type="primary">nad2</name>
</gene>
<feature type="transmembrane region" description="Helical" evidence="19">
    <location>
        <begin position="53"/>
        <end position="72"/>
    </location>
</feature>
<evidence type="ECO:0000256" key="14">
    <source>
        <dbReference type="ARBA" id="ARBA00023075"/>
    </source>
</evidence>
<dbReference type="InterPro" id="IPR050175">
    <property type="entry name" value="Complex_I_Subunit_2"/>
</dbReference>
<keyword evidence="9" id="KW-0999">Mitochondrion inner membrane</keyword>
<feature type="chain" id="PRO_5029535988" description="NADH-ubiquinone oxidoreductase chain 2" evidence="20">
    <location>
        <begin position="20"/>
        <end position="328"/>
    </location>
</feature>
<keyword evidence="10" id="KW-1278">Translocase</keyword>
<comment type="subcellular location">
    <subcellularLocation>
        <location evidence="2">Mitochondrion inner membrane</location>
        <topology evidence="2">Multi-pass membrane protein</topology>
    </subcellularLocation>
</comment>
<feature type="signal peptide" evidence="20">
    <location>
        <begin position="1"/>
        <end position="19"/>
    </location>
</feature>
<evidence type="ECO:0000256" key="3">
    <source>
        <dbReference type="ARBA" id="ARBA00007012"/>
    </source>
</evidence>
<protein>
    <recommendedName>
        <fullName evidence="5">NADH-ubiquinone oxidoreductase chain 2</fullName>
        <ecNumber evidence="4">7.1.1.2</ecNumber>
    </recommendedName>
    <alternativeName>
        <fullName evidence="17">NADH dehydrogenase subunit 2</fullName>
    </alternativeName>
</protein>
<keyword evidence="12 19" id="KW-1133">Transmembrane helix</keyword>
<evidence type="ECO:0000256" key="16">
    <source>
        <dbReference type="ARBA" id="ARBA00023136"/>
    </source>
</evidence>
<keyword evidence="13" id="KW-0520">NAD</keyword>
<evidence type="ECO:0000256" key="12">
    <source>
        <dbReference type="ARBA" id="ARBA00022989"/>
    </source>
</evidence>
<feature type="transmembrane region" description="Helical" evidence="19">
    <location>
        <begin position="26"/>
        <end position="41"/>
    </location>
</feature>
<feature type="transmembrane region" description="Helical" evidence="19">
    <location>
        <begin position="141"/>
        <end position="162"/>
    </location>
</feature>
<evidence type="ECO:0000256" key="7">
    <source>
        <dbReference type="ARBA" id="ARBA00022660"/>
    </source>
</evidence>
<evidence type="ECO:0000256" key="17">
    <source>
        <dbReference type="ARBA" id="ARBA00031028"/>
    </source>
</evidence>
<evidence type="ECO:0000256" key="11">
    <source>
        <dbReference type="ARBA" id="ARBA00022982"/>
    </source>
</evidence>
<evidence type="ECO:0000256" key="4">
    <source>
        <dbReference type="ARBA" id="ARBA00012944"/>
    </source>
</evidence>
<evidence type="ECO:0000256" key="13">
    <source>
        <dbReference type="ARBA" id="ARBA00023027"/>
    </source>
</evidence>
<evidence type="ECO:0000256" key="8">
    <source>
        <dbReference type="ARBA" id="ARBA00022692"/>
    </source>
</evidence>
<comment type="catalytic activity">
    <reaction evidence="18">
        <text>a ubiquinone + NADH + 5 H(+)(in) = a ubiquinol + NAD(+) + 4 H(+)(out)</text>
        <dbReference type="Rhea" id="RHEA:29091"/>
        <dbReference type="Rhea" id="RHEA-COMP:9565"/>
        <dbReference type="Rhea" id="RHEA-COMP:9566"/>
        <dbReference type="ChEBI" id="CHEBI:15378"/>
        <dbReference type="ChEBI" id="CHEBI:16389"/>
        <dbReference type="ChEBI" id="CHEBI:17976"/>
        <dbReference type="ChEBI" id="CHEBI:57540"/>
        <dbReference type="ChEBI" id="CHEBI:57945"/>
        <dbReference type="EC" id="7.1.1.2"/>
    </reaction>
</comment>
<feature type="domain" description="NADH:quinone oxidoreductase/Mrp antiporter transmembrane" evidence="21">
    <location>
        <begin position="19"/>
        <end position="265"/>
    </location>
</feature>
<geneLocation type="mitochondrion" evidence="22"/>
<feature type="transmembrane region" description="Helical" evidence="19">
    <location>
        <begin position="270"/>
        <end position="289"/>
    </location>
</feature>
<comment type="similarity">
    <text evidence="3">Belongs to the complex I subunit 2 family.</text>
</comment>
<reference evidence="22" key="1">
    <citation type="journal article" date="2020" name="Genomics">
        <title>Fragmented mitochondrial genomes evolved in opposite directions between closely related macaque louse Pedicinus obtusus and colobus louse Pedicinus badii.</title>
        <authorList>
            <person name="Fu Y.-T."/>
            <person name="Dong Y."/>
            <person name="Wang W."/>
            <person name="Nie Y."/>
            <person name="Liu G.-H."/>
            <person name="Shao R."/>
        </authorList>
    </citation>
    <scope>NUCLEOTIDE SEQUENCE</scope>
    <source>
        <strain evidence="22">6</strain>
    </source>
</reference>
<dbReference type="EC" id="7.1.1.2" evidence="4"/>
<keyword evidence="15 22" id="KW-0496">Mitochondrion</keyword>